<feature type="domain" description="CinA C-terminal" evidence="1">
    <location>
        <begin position="6"/>
        <end position="156"/>
    </location>
</feature>
<keyword evidence="3" id="KW-1185">Reference proteome</keyword>
<dbReference type="SUPFAM" id="SSF142433">
    <property type="entry name" value="CinA-like"/>
    <property type="match status" value="1"/>
</dbReference>
<dbReference type="Gene3D" id="3.90.950.20">
    <property type="entry name" value="CinA-like"/>
    <property type="match status" value="1"/>
</dbReference>
<sequence length="161" mass="17176">MSINGKLAEELGEILLRKKQTVTTVESCTGGGIAYAITNVAGSSQWFRQAWVTYANEAKETLVGVSKETLMEHGAVSAQTVVEMSYGGLRAADADYCIAVSGIAGPGGGTDAKPVGTVWFAIRHKDTCLTYHQVFTGDRAAIRQQAIHFALKKLIQIAVVD</sequence>
<protein>
    <submittedName>
        <fullName evidence="2">CinA family protein</fullName>
    </submittedName>
</protein>
<proteinExistence type="predicted"/>
<evidence type="ECO:0000313" key="2">
    <source>
        <dbReference type="EMBL" id="MFC3121977.1"/>
    </source>
</evidence>
<evidence type="ECO:0000313" key="3">
    <source>
        <dbReference type="Proteomes" id="UP001595478"/>
    </source>
</evidence>
<name>A0ABV7FTZ6_9ALTE</name>
<gene>
    <name evidence="2" type="ORF">ACFOHL_10125</name>
</gene>
<dbReference type="InterPro" id="IPR036653">
    <property type="entry name" value="CinA-like_C"/>
</dbReference>
<evidence type="ECO:0000259" key="1">
    <source>
        <dbReference type="Pfam" id="PF02464"/>
    </source>
</evidence>
<dbReference type="Pfam" id="PF02464">
    <property type="entry name" value="CinA"/>
    <property type="match status" value="1"/>
</dbReference>
<accession>A0ABV7FTZ6</accession>
<dbReference type="EMBL" id="JBHRSW010000015">
    <property type="protein sequence ID" value="MFC3121977.1"/>
    <property type="molecule type" value="Genomic_DNA"/>
</dbReference>
<dbReference type="RefSeq" id="WP_376920105.1">
    <property type="nucleotide sequence ID" value="NZ_JBHRSW010000015.1"/>
</dbReference>
<reference evidence="3" key="1">
    <citation type="journal article" date="2019" name="Int. J. Syst. Evol. Microbiol.">
        <title>The Global Catalogue of Microorganisms (GCM) 10K type strain sequencing project: providing services to taxonomists for standard genome sequencing and annotation.</title>
        <authorList>
            <consortium name="The Broad Institute Genomics Platform"/>
            <consortium name="The Broad Institute Genome Sequencing Center for Infectious Disease"/>
            <person name="Wu L."/>
            <person name="Ma J."/>
        </authorList>
    </citation>
    <scope>NUCLEOTIDE SEQUENCE [LARGE SCALE GENOMIC DNA]</scope>
    <source>
        <strain evidence="3">KCTC 52473</strain>
    </source>
</reference>
<dbReference type="Proteomes" id="UP001595478">
    <property type="component" value="Unassembled WGS sequence"/>
</dbReference>
<comment type="caution">
    <text evidence="2">The sequence shown here is derived from an EMBL/GenBank/DDBJ whole genome shotgun (WGS) entry which is preliminary data.</text>
</comment>
<dbReference type="NCBIfam" id="TIGR00199">
    <property type="entry name" value="PncC_domain"/>
    <property type="match status" value="1"/>
</dbReference>
<organism evidence="2 3">
    <name type="scientific">Agaribacter flavus</name>
    <dbReference type="NCBI Taxonomy" id="1902781"/>
    <lineage>
        <taxon>Bacteria</taxon>
        <taxon>Pseudomonadati</taxon>
        <taxon>Pseudomonadota</taxon>
        <taxon>Gammaproteobacteria</taxon>
        <taxon>Alteromonadales</taxon>
        <taxon>Alteromonadaceae</taxon>
        <taxon>Agaribacter</taxon>
    </lineage>
</organism>
<dbReference type="InterPro" id="IPR008136">
    <property type="entry name" value="CinA_C"/>
</dbReference>